<keyword evidence="11" id="KW-1185">Reference proteome</keyword>
<comment type="caution">
    <text evidence="10">The sequence shown here is derived from an EMBL/GenBank/DDBJ whole genome shotgun (WGS) entry which is preliminary data.</text>
</comment>
<dbReference type="CDD" id="cd06579">
    <property type="entry name" value="TM_PBP1_transp_AraH_like"/>
    <property type="match status" value="1"/>
</dbReference>
<evidence type="ECO:0000256" key="2">
    <source>
        <dbReference type="ARBA" id="ARBA00022448"/>
    </source>
</evidence>
<feature type="transmembrane region" description="Helical" evidence="9">
    <location>
        <begin position="30"/>
        <end position="51"/>
    </location>
</feature>
<evidence type="ECO:0000256" key="3">
    <source>
        <dbReference type="ARBA" id="ARBA00022475"/>
    </source>
</evidence>
<name>A0ABU2JBE2_9ACTN</name>
<dbReference type="PANTHER" id="PTHR32196:SF71">
    <property type="entry name" value="AUTOINDUCER 2 IMPORT SYSTEM PERMEASE PROTEIN LSRD"/>
    <property type="match status" value="1"/>
</dbReference>
<feature type="transmembrane region" description="Helical" evidence="9">
    <location>
        <begin position="224"/>
        <end position="247"/>
    </location>
</feature>
<evidence type="ECO:0000313" key="10">
    <source>
        <dbReference type="EMBL" id="MDT0262048.1"/>
    </source>
</evidence>
<evidence type="ECO:0000256" key="4">
    <source>
        <dbReference type="ARBA" id="ARBA00022519"/>
    </source>
</evidence>
<sequence>MTIDAAKKTSAAPHADPDASVRRAFRVRDYGIVVAAVAIVVALSLSTDTFLTTANMVNLLDQCAVIGLLAAGATVCILSGVFDLTASATLALSAIIGVKAVRAVGVPLGFGTAVLAGAVLGLITGTIVVRSGVNSFIATLATSIIYRGLAVVLTAGAIVYPLSSQGTDFGVLTWPSLFNLTSATILFIIVVAVIGIVVSATTFGRRVYAVGGNSEAARLSGIRVGQIHVAVYVVSGMCSALAGLILASRAGSAQSSMATGLELSAIAAAVIGGTSIVGGEGAIWRGVVGALLLTLIGNGFNLLGWNTTYQQVVQGCLILFAVGVDRWLRKRAR</sequence>
<evidence type="ECO:0000256" key="1">
    <source>
        <dbReference type="ARBA" id="ARBA00004651"/>
    </source>
</evidence>
<evidence type="ECO:0000313" key="11">
    <source>
        <dbReference type="Proteomes" id="UP001183176"/>
    </source>
</evidence>
<dbReference type="RefSeq" id="WP_311423200.1">
    <property type="nucleotide sequence ID" value="NZ_JAVREH010000013.1"/>
</dbReference>
<keyword evidence="2" id="KW-0813">Transport</keyword>
<dbReference type="Pfam" id="PF02653">
    <property type="entry name" value="BPD_transp_2"/>
    <property type="match status" value="1"/>
</dbReference>
<comment type="subcellular location">
    <subcellularLocation>
        <location evidence="1">Cell membrane</location>
        <topology evidence="1">Multi-pass membrane protein</topology>
    </subcellularLocation>
</comment>
<dbReference type="Proteomes" id="UP001183176">
    <property type="component" value="Unassembled WGS sequence"/>
</dbReference>
<evidence type="ECO:0000256" key="8">
    <source>
        <dbReference type="ARBA" id="ARBA00039381"/>
    </source>
</evidence>
<keyword evidence="4" id="KW-0997">Cell inner membrane</keyword>
<feature type="transmembrane region" description="Helical" evidence="9">
    <location>
        <begin position="283"/>
        <end position="303"/>
    </location>
</feature>
<feature type="transmembrane region" description="Helical" evidence="9">
    <location>
        <begin position="108"/>
        <end position="129"/>
    </location>
</feature>
<keyword evidence="7 9" id="KW-0472">Membrane</keyword>
<evidence type="ECO:0000256" key="6">
    <source>
        <dbReference type="ARBA" id="ARBA00022989"/>
    </source>
</evidence>
<organism evidence="10 11">
    <name type="scientific">Jatrophihabitans lederbergiae</name>
    <dbReference type="NCBI Taxonomy" id="3075547"/>
    <lineage>
        <taxon>Bacteria</taxon>
        <taxon>Bacillati</taxon>
        <taxon>Actinomycetota</taxon>
        <taxon>Actinomycetes</taxon>
        <taxon>Jatrophihabitantales</taxon>
        <taxon>Jatrophihabitantaceae</taxon>
        <taxon>Jatrophihabitans</taxon>
    </lineage>
</organism>
<evidence type="ECO:0000256" key="7">
    <source>
        <dbReference type="ARBA" id="ARBA00023136"/>
    </source>
</evidence>
<reference evidence="11" key="1">
    <citation type="submission" date="2023-07" db="EMBL/GenBank/DDBJ databases">
        <title>30 novel species of actinomycetes from the DSMZ collection.</title>
        <authorList>
            <person name="Nouioui I."/>
        </authorList>
    </citation>
    <scope>NUCLEOTIDE SEQUENCE [LARGE SCALE GENOMIC DNA]</scope>
    <source>
        <strain evidence="11">DSM 44399</strain>
    </source>
</reference>
<gene>
    <name evidence="10" type="ORF">RM423_11635</name>
</gene>
<evidence type="ECO:0000256" key="9">
    <source>
        <dbReference type="SAM" id="Phobius"/>
    </source>
</evidence>
<accession>A0ABU2JBE2</accession>
<evidence type="ECO:0000256" key="5">
    <source>
        <dbReference type="ARBA" id="ARBA00022692"/>
    </source>
</evidence>
<dbReference type="PANTHER" id="PTHR32196">
    <property type="entry name" value="ABC TRANSPORTER PERMEASE PROTEIN YPHD-RELATED-RELATED"/>
    <property type="match status" value="1"/>
</dbReference>
<keyword evidence="3" id="KW-1003">Cell membrane</keyword>
<feature type="transmembrane region" description="Helical" evidence="9">
    <location>
        <begin position="63"/>
        <end position="96"/>
    </location>
</feature>
<feature type="transmembrane region" description="Helical" evidence="9">
    <location>
        <begin position="180"/>
        <end position="203"/>
    </location>
</feature>
<keyword evidence="6 9" id="KW-1133">Transmembrane helix</keyword>
<dbReference type="InterPro" id="IPR001851">
    <property type="entry name" value="ABC_transp_permease"/>
</dbReference>
<keyword evidence="5 9" id="KW-0812">Transmembrane</keyword>
<dbReference type="EMBL" id="JAVREH010000013">
    <property type="protein sequence ID" value="MDT0262048.1"/>
    <property type="molecule type" value="Genomic_DNA"/>
</dbReference>
<protein>
    <recommendedName>
        <fullName evidence="8">Autoinducer 2 import system permease protein LsrD</fullName>
    </recommendedName>
</protein>
<feature type="transmembrane region" description="Helical" evidence="9">
    <location>
        <begin position="136"/>
        <end position="160"/>
    </location>
</feature>
<feature type="transmembrane region" description="Helical" evidence="9">
    <location>
        <begin position="253"/>
        <end position="271"/>
    </location>
</feature>
<proteinExistence type="predicted"/>